<dbReference type="Proteomes" id="UP001283361">
    <property type="component" value="Unassembled WGS sequence"/>
</dbReference>
<comment type="caution">
    <text evidence="2">The sequence shown here is derived from an EMBL/GenBank/DDBJ whole genome shotgun (WGS) entry which is preliminary data.</text>
</comment>
<proteinExistence type="predicted"/>
<keyword evidence="3" id="KW-1185">Reference proteome</keyword>
<name>A0AAE1DH47_9GAST</name>
<protein>
    <submittedName>
        <fullName evidence="2">Uncharacterized protein</fullName>
    </submittedName>
</protein>
<feature type="region of interest" description="Disordered" evidence="1">
    <location>
        <begin position="39"/>
        <end position="84"/>
    </location>
</feature>
<evidence type="ECO:0000256" key="1">
    <source>
        <dbReference type="SAM" id="MobiDB-lite"/>
    </source>
</evidence>
<accession>A0AAE1DH47</accession>
<dbReference type="EMBL" id="JAWDGP010003841">
    <property type="protein sequence ID" value="KAK3770489.1"/>
    <property type="molecule type" value="Genomic_DNA"/>
</dbReference>
<gene>
    <name evidence="2" type="ORF">RRG08_027972</name>
</gene>
<evidence type="ECO:0000313" key="2">
    <source>
        <dbReference type="EMBL" id="KAK3770489.1"/>
    </source>
</evidence>
<sequence>MAERKNRKILRFDTTDFAVLNSRVSILTQSEQDTVSLITGRHTTRSQKAQSTRRDDKFLGSASVNRADQGPQGVGEIVGSNGSY</sequence>
<evidence type="ECO:0000313" key="3">
    <source>
        <dbReference type="Proteomes" id="UP001283361"/>
    </source>
</evidence>
<dbReference type="AlphaFoldDB" id="A0AAE1DH47"/>
<reference evidence="2" key="1">
    <citation type="journal article" date="2023" name="G3 (Bethesda)">
        <title>A reference genome for the long-term kleptoplast-retaining sea slug Elysia crispata morphotype clarki.</title>
        <authorList>
            <person name="Eastman K.E."/>
            <person name="Pendleton A.L."/>
            <person name="Shaikh M.A."/>
            <person name="Suttiyut T."/>
            <person name="Ogas R."/>
            <person name="Tomko P."/>
            <person name="Gavelis G."/>
            <person name="Widhalm J.R."/>
            <person name="Wisecaver J.H."/>
        </authorList>
    </citation>
    <scope>NUCLEOTIDE SEQUENCE</scope>
    <source>
        <strain evidence="2">ECLA1</strain>
    </source>
</reference>
<organism evidence="2 3">
    <name type="scientific">Elysia crispata</name>
    <name type="common">lettuce slug</name>
    <dbReference type="NCBI Taxonomy" id="231223"/>
    <lineage>
        <taxon>Eukaryota</taxon>
        <taxon>Metazoa</taxon>
        <taxon>Spiralia</taxon>
        <taxon>Lophotrochozoa</taxon>
        <taxon>Mollusca</taxon>
        <taxon>Gastropoda</taxon>
        <taxon>Heterobranchia</taxon>
        <taxon>Euthyneura</taxon>
        <taxon>Panpulmonata</taxon>
        <taxon>Sacoglossa</taxon>
        <taxon>Placobranchoidea</taxon>
        <taxon>Plakobranchidae</taxon>
        <taxon>Elysia</taxon>
    </lineage>
</organism>